<name>A0A6C0BMC1_9ZZZZ</name>
<organism evidence="1">
    <name type="scientific">viral metagenome</name>
    <dbReference type="NCBI Taxonomy" id="1070528"/>
    <lineage>
        <taxon>unclassified sequences</taxon>
        <taxon>metagenomes</taxon>
        <taxon>organismal metagenomes</taxon>
    </lineage>
</organism>
<dbReference type="AlphaFoldDB" id="A0A6C0BMC1"/>
<sequence length="213" mass="24715">MDSIKQYDSDIVQLLLSNTRVVTKQEVETNILKLVEQWKEERDQGRDLYVNGVSGQDHHWLYMLVRDHLPKHELICASTRPTDGSEILYIDDWLLSGCTASVHLEEVLYESELKDIKYTCIFNVVSVSQKHMYKLVDEQYKGTQLKIYSGSVIEAFDDILRREGISEDRIKKFNLEVSPDIECGSFAITSDYKIPNQLGSYPKIYEITHKMTK</sequence>
<reference evidence="1" key="1">
    <citation type="journal article" date="2020" name="Nature">
        <title>Giant virus diversity and host interactions through global metagenomics.</title>
        <authorList>
            <person name="Schulz F."/>
            <person name="Roux S."/>
            <person name="Paez-Espino D."/>
            <person name="Jungbluth S."/>
            <person name="Walsh D.A."/>
            <person name="Denef V.J."/>
            <person name="McMahon K.D."/>
            <person name="Konstantinidis K.T."/>
            <person name="Eloe-Fadrosh E.A."/>
            <person name="Kyrpides N.C."/>
            <person name="Woyke T."/>
        </authorList>
    </citation>
    <scope>NUCLEOTIDE SEQUENCE</scope>
    <source>
        <strain evidence="1">GVMAG-M-3300017651-5</strain>
    </source>
</reference>
<dbReference type="EMBL" id="MN739192">
    <property type="protein sequence ID" value="QHS92814.1"/>
    <property type="molecule type" value="Genomic_DNA"/>
</dbReference>
<proteinExistence type="predicted"/>
<evidence type="ECO:0000313" key="1">
    <source>
        <dbReference type="EMBL" id="QHS92814.1"/>
    </source>
</evidence>
<protein>
    <submittedName>
        <fullName evidence="1">Uncharacterized protein</fullName>
    </submittedName>
</protein>
<accession>A0A6C0BMC1</accession>